<protein>
    <submittedName>
        <fullName evidence="1">Uncharacterized protein</fullName>
    </submittedName>
</protein>
<gene>
    <name evidence="1" type="ORF">FA95DRAFT_1618110</name>
</gene>
<reference evidence="1" key="1">
    <citation type="submission" date="2021-02" db="EMBL/GenBank/DDBJ databases">
        <authorList>
            <consortium name="DOE Joint Genome Institute"/>
            <person name="Ahrendt S."/>
            <person name="Looney B.P."/>
            <person name="Miyauchi S."/>
            <person name="Morin E."/>
            <person name="Drula E."/>
            <person name="Courty P.E."/>
            <person name="Chicoki N."/>
            <person name="Fauchery L."/>
            <person name="Kohler A."/>
            <person name="Kuo A."/>
            <person name="Labutti K."/>
            <person name="Pangilinan J."/>
            <person name="Lipzen A."/>
            <person name="Riley R."/>
            <person name="Andreopoulos W."/>
            <person name="He G."/>
            <person name="Johnson J."/>
            <person name="Barry K.W."/>
            <person name="Grigoriev I.V."/>
            <person name="Nagy L."/>
            <person name="Hibbett D."/>
            <person name="Henrissat B."/>
            <person name="Matheny P.B."/>
            <person name="Labbe J."/>
            <person name="Martin F."/>
        </authorList>
    </citation>
    <scope>NUCLEOTIDE SEQUENCE</scope>
    <source>
        <strain evidence="1">FP105234-sp</strain>
    </source>
</reference>
<comment type="caution">
    <text evidence="1">The sequence shown here is derived from an EMBL/GenBank/DDBJ whole genome shotgun (WGS) entry which is preliminary data.</text>
</comment>
<sequence length="439" mass="49975">MPRQLSRTKRTQRLIKAFIRFLAIRSLRQRRRARLLNRALRRAALPRLLPLNIDITPRSASPHSDSDSSSTGWSLSGLSSASSSDSSRSDLDSDDVPTLDEDDNLDMPELLDLSNEEDNSDSEGMDTSSDDLDSWGEVESSEGDESGEGVGEEWSDNDETRTSLPSRLARSIRSEIDRMYEFRYEQPRTSRTPAPPHLPHVLYVVKYEQPAEFRRELRVTPSTFDKLLDRICNDPVFSNNSANAQMPVENQLAITLWRFGHHGNASSQLRTARWAGCGVGTVSLVTRRVMTAILRRDFMEQAVRWPTRAEKHEAMRWVAAHSCNAWRKGWLMVDGTLVPLQDRPFWYGESYFDRKSNYSLNIQACTHMDIVSMPNLRIIDFSYGYTGSAHDSTAWAKTRIYQEHDTLLEDGEFIWGDSAYPVSHASTSLLEYQLTGLTD</sequence>
<evidence type="ECO:0000313" key="1">
    <source>
        <dbReference type="EMBL" id="KAI0045771.1"/>
    </source>
</evidence>
<organism evidence="1 2">
    <name type="scientific">Auriscalpium vulgare</name>
    <dbReference type="NCBI Taxonomy" id="40419"/>
    <lineage>
        <taxon>Eukaryota</taxon>
        <taxon>Fungi</taxon>
        <taxon>Dikarya</taxon>
        <taxon>Basidiomycota</taxon>
        <taxon>Agaricomycotina</taxon>
        <taxon>Agaricomycetes</taxon>
        <taxon>Russulales</taxon>
        <taxon>Auriscalpiaceae</taxon>
        <taxon>Auriscalpium</taxon>
    </lineage>
</organism>
<dbReference type="EMBL" id="MU275942">
    <property type="protein sequence ID" value="KAI0045771.1"/>
    <property type="molecule type" value="Genomic_DNA"/>
</dbReference>
<reference evidence="1" key="2">
    <citation type="journal article" date="2022" name="New Phytol.">
        <title>Evolutionary transition to the ectomycorrhizal habit in the genomes of a hyperdiverse lineage of mushroom-forming fungi.</title>
        <authorList>
            <person name="Looney B."/>
            <person name="Miyauchi S."/>
            <person name="Morin E."/>
            <person name="Drula E."/>
            <person name="Courty P.E."/>
            <person name="Kohler A."/>
            <person name="Kuo A."/>
            <person name="LaButti K."/>
            <person name="Pangilinan J."/>
            <person name="Lipzen A."/>
            <person name="Riley R."/>
            <person name="Andreopoulos W."/>
            <person name="He G."/>
            <person name="Johnson J."/>
            <person name="Nolan M."/>
            <person name="Tritt A."/>
            <person name="Barry K.W."/>
            <person name="Grigoriev I.V."/>
            <person name="Nagy L.G."/>
            <person name="Hibbett D."/>
            <person name="Henrissat B."/>
            <person name="Matheny P.B."/>
            <person name="Labbe J."/>
            <person name="Martin F.M."/>
        </authorList>
    </citation>
    <scope>NUCLEOTIDE SEQUENCE</scope>
    <source>
        <strain evidence="1">FP105234-sp</strain>
    </source>
</reference>
<keyword evidence="2" id="KW-1185">Reference proteome</keyword>
<dbReference type="Proteomes" id="UP000814033">
    <property type="component" value="Unassembled WGS sequence"/>
</dbReference>
<accession>A0ACB8RPX4</accession>
<evidence type="ECO:0000313" key="2">
    <source>
        <dbReference type="Proteomes" id="UP000814033"/>
    </source>
</evidence>
<name>A0ACB8RPX4_9AGAM</name>
<proteinExistence type="predicted"/>